<name>A0A5S3X0S6_9GAMM</name>
<accession>A0A5S3X0S6</accession>
<feature type="transmembrane region" description="Helical" evidence="10">
    <location>
        <begin position="148"/>
        <end position="170"/>
    </location>
</feature>
<dbReference type="NCBIfam" id="TIGR00966">
    <property type="entry name" value="transloc_SecF"/>
    <property type="match status" value="1"/>
</dbReference>
<dbReference type="GO" id="GO:0015450">
    <property type="term" value="F:protein-transporting ATPase activity"/>
    <property type="evidence" value="ECO:0007669"/>
    <property type="project" value="InterPro"/>
</dbReference>
<comment type="caution">
    <text evidence="12">The sequence shown here is derived from an EMBL/GenBank/DDBJ whole genome shotgun (WGS) entry which is preliminary data.</text>
</comment>
<dbReference type="EMBL" id="PNCJ01000013">
    <property type="protein sequence ID" value="TMP37814.1"/>
    <property type="molecule type" value="Genomic_DNA"/>
</dbReference>
<dbReference type="AlphaFoldDB" id="A0A5S3X0S6"/>
<evidence type="ECO:0000256" key="2">
    <source>
        <dbReference type="ARBA" id="ARBA00015792"/>
    </source>
</evidence>
<dbReference type="OrthoDB" id="9774769at2"/>
<evidence type="ECO:0000256" key="9">
    <source>
        <dbReference type="ARBA" id="ARBA00023136"/>
    </source>
</evidence>
<evidence type="ECO:0000256" key="1">
    <source>
        <dbReference type="ARBA" id="ARBA00004651"/>
    </source>
</evidence>
<dbReference type="GO" id="GO:0006886">
    <property type="term" value="P:intracellular protein transport"/>
    <property type="evidence" value="ECO:0007669"/>
    <property type="project" value="InterPro"/>
</dbReference>
<feature type="transmembrane region" description="Helical" evidence="10">
    <location>
        <begin position="121"/>
        <end position="141"/>
    </location>
</feature>
<keyword evidence="5 10" id="KW-0812">Transmembrane</keyword>
<keyword evidence="8" id="KW-0811">Translocation</keyword>
<feature type="transmembrane region" description="Helical" evidence="10">
    <location>
        <begin position="251"/>
        <end position="274"/>
    </location>
</feature>
<reference evidence="12 13" key="1">
    <citation type="submission" date="2018-01" db="EMBL/GenBank/DDBJ databases">
        <authorList>
            <person name="Paulsen S."/>
            <person name="Gram L.K."/>
        </authorList>
    </citation>
    <scope>NUCLEOTIDE SEQUENCE [LARGE SCALE GENOMIC DNA]</scope>
    <source>
        <strain evidence="12 13">S2599</strain>
    </source>
</reference>
<evidence type="ECO:0000256" key="10">
    <source>
        <dbReference type="SAM" id="Phobius"/>
    </source>
</evidence>
<keyword evidence="7 10" id="KW-1133">Transmembrane helix</keyword>
<feature type="transmembrane region" description="Helical" evidence="10">
    <location>
        <begin position="176"/>
        <end position="197"/>
    </location>
</feature>
<dbReference type="PANTHER" id="PTHR30081">
    <property type="entry name" value="PROTEIN-EXPORT MEMBRANE PROTEIN SEC"/>
    <property type="match status" value="1"/>
</dbReference>
<evidence type="ECO:0000256" key="5">
    <source>
        <dbReference type="ARBA" id="ARBA00022692"/>
    </source>
</evidence>
<organism evidence="12 13">
    <name type="scientific">Pseudoalteromonas rubra</name>
    <dbReference type="NCBI Taxonomy" id="43658"/>
    <lineage>
        <taxon>Bacteria</taxon>
        <taxon>Pseudomonadati</taxon>
        <taxon>Pseudomonadota</taxon>
        <taxon>Gammaproteobacteria</taxon>
        <taxon>Alteromonadales</taxon>
        <taxon>Pseudoalteromonadaceae</taxon>
        <taxon>Pseudoalteromonas</taxon>
    </lineage>
</organism>
<evidence type="ECO:0000256" key="3">
    <source>
        <dbReference type="ARBA" id="ARBA00022448"/>
    </source>
</evidence>
<dbReference type="InterPro" id="IPR055344">
    <property type="entry name" value="SecD_SecF_C_bact"/>
</dbReference>
<dbReference type="PROSITE" id="PS51257">
    <property type="entry name" value="PROKAR_LIPOPROTEIN"/>
    <property type="match status" value="1"/>
</dbReference>
<dbReference type="Pfam" id="PF02355">
    <property type="entry name" value="SecD_SecF_C"/>
    <property type="match status" value="1"/>
</dbReference>
<dbReference type="Proteomes" id="UP000306719">
    <property type="component" value="Unassembled WGS sequence"/>
</dbReference>
<dbReference type="SUPFAM" id="SSF82866">
    <property type="entry name" value="Multidrug efflux transporter AcrB transmembrane domain"/>
    <property type="match status" value="1"/>
</dbReference>
<protein>
    <recommendedName>
        <fullName evidence="2">Protein translocase subunit SecF</fullName>
    </recommendedName>
</protein>
<evidence type="ECO:0000256" key="7">
    <source>
        <dbReference type="ARBA" id="ARBA00022989"/>
    </source>
</evidence>
<evidence type="ECO:0000313" key="12">
    <source>
        <dbReference type="EMBL" id="TMP37814.1"/>
    </source>
</evidence>
<keyword evidence="6" id="KW-0653">Protein transport</keyword>
<evidence type="ECO:0000259" key="11">
    <source>
        <dbReference type="Pfam" id="PF02355"/>
    </source>
</evidence>
<feature type="transmembrane region" description="Helical" evidence="10">
    <location>
        <begin position="227"/>
        <end position="245"/>
    </location>
</feature>
<evidence type="ECO:0000256" key="6">
    <source>
        <dbReference type="ARBA" id="ARBA00022927"/>
    </source>
</evidence>
<dbReference type="GO" id="GO:0005886">
    <property type="term" value="C:plasma membrane"/>
    <property type="evidence" value="ECO:0007669"/>
    <property type="project" value="UniProtKB-SubCell"/>
</dbReference>
<dbReference type="InterPro" id="IPR022813">
    <property type="entry name" value="SecD/SecF_arch_bac"/>
</dbReference>
<dbReference type="NCBIfam" id="TIGR00916">
    <property type="entry name" value="2A0604s01"/>
    <property type="match status" value="1"/>
</dbReference>
<evidence type="ECO:0000256" key="8">
    <source>
        <dbReference type="ARBA" id="ARBA00023010"/>
    </source>
</evidence>
<gene>
    <name evidence="12" type="primary">secF</name>
    <name evidence="12" type="ORF">CWB98_09595</name>
</gene>
<dbReference type="RefSeq" id="WP_138544647.1">
    <property type="nucleotide sequence ID" value="NZ_PNCJ01000013.1"/>
</dbReference>
<dbReference type="Gene3D" id="1.20.1640.10">
    <property type="entry name" value="Multidrug efflux transporter AcrB transmembrane domain"/>
    <property type="match status" value="1"/>
</dbReference>
<sequence>MRDLWQTLRTSGLVLSLIAMILSCVLISQRGLELGQDFTGGYVTEFQLAQDISGDELQHQLAPHVSGEFRLSAQGALHWQVFQPPHNDRPTPLSWHTQLPDNLGVEILDSRFVGAQIGAELIEQGGLALLVSLLAVGLYLIVRFEWRLAVSASLALLHDVLITLGWFAFTGMEFDLTILAALLAIIGYSLNDSIVIGDKVRELVRAREDCKVSDTINAALSSTLGRTTITSSTTLTTIAALWWLGGASLQGFASALFIGVTVGTWSSIFVSATLPQWLGLSHRNYQRSLSEQEQQQLAEP</sequence>
<dbReference type="InterPro" id="IPR005665">
    <property type="entry name" value="SecF_bac"/>
</dbReference>
<feature type="transmembrane region" description="Helical" evidence="10">
    <location>
        <begin position="12"/>
        <end position="32"/>
    </location>
</feature>
<dbReference type="InterPro" id="IPR022645">
    <property type="entry name" value="SecD/SecF_bac"/>
</dbReference>
<evidence type="ECO:0000256" key="4">
    <source>
        <dbReference type="ARBA" id="ARBA00022475"/>
    </source>
</evidence>
<reference evidence="13" key="2">
    <citation type="submission" date="2019-06" db="EMBL/GenBank/DDBJ databases">
        <title>Co-occurence of chitin degradation, pigmentation and bioactivity in marine Pseudoalteromonas.</title>
        <authorList>
            <person name="Sonnenschein E.C."/>
            <person name="Bech P.K."/>
        </authorList>
    </citation>
    <scope>NUCLEOTIDE SEQUENCE [LARGE SCALE GENOMIC DNA]</scope>
    <source>
        <strain evidence="13">S2599</strain>
    </source>
</reference>
<dbReference type="InterPro" id="IPR048634">
    <property type="entry name" value="SecD_SecF_C"/>
</dbReference>
<evidence type="ECO:0000313" key="13">
    <source>
        <dbReference type="Proteomes" id="UP000306719"/>
    </source>
</evidence>
<keyword evidence="3" id="KW-0813">Transport</keyword>
<feature type="domain" description="Protein export membrane protein SecD/SecF C-terminal" evidence="11">
    <location>
        <begin position="105"/>
        <end position="278"/>
    </location>
</feature>
<proteinExistence type="predicted"/>
<keyword evidence="9 10" id="KW-0472">Membrane</keyword>
<keyword evidence="4" id="KW-1003">Cell membrane</keyword>
<dbReference type="PANTHER" id="PTHR30081:SF8">
    <property type="entry name" value="PROTEIN TRANSLOCASE SUBUNIT SECF"/>
    <property type="match status" value="1"/>
</dbReference>
<comment type="subcellular location">
    <subcellularLocation>
        <location evidence="1">Cell membrane</location>
        <topology evidence="1">Multi-pass membrane protein</topology>
    </subcellularLocation>
</comment>
<dbReference type="PRINTS" id="PR01755">
    <property type="entry name" value="SECFTRNLCASE"/>
</dbReference>